<organism evidence="1 2">
    <name type="scientific">Dactylosporangium cerinum</name>
    <dbReference type="NCBI Taxonomy" id="1434730"/>
    <lineage>
        <taxon>Bacteria</taxon>
        <taxon>Bacillati</taxon>
        <taxon>Actinomycetota</taxon>
        <taxon>Actinomycetes</taxon>
        <taxon>Micromonosporales</taxon>
        <taxon>Micromonosporaceae</taxon>
        <taxon>Dactylosporangium</taxon>
    </lineage>
</organism>
<sequence>MQTPVGIAVAGMRVVDSTGAPVGTVSAVQPAGTDVRPDVVAGIAEHLMVTGYLRIDGTGVLSNDVYAAGTQVGAITDGEHGVVELLVHREGLHRAAP</sequence>
<protein>
    <recommendedName>
        <fullName evidence="3">PRC-barrel domain-containing protein</fullName>
    </recommendedName>
</protein>
<name>A0ABV9VTV0_9ACTN</name>
<gene>
    <name evidence="1" type="ORF">ACFPIJ_09435</name>
</gene>
<dbReference type="EMBL" id="JBHSIU010000011">
    <property type="protein sequence ID" value="MFC4998051.1"/>
    <property type="molecule type" value="Genomic_DNA"/>
</dbReference>
<proteinExistence type="predicted"/>
<evidence type="ECO:0000313" key="1">
    <source>
        <dbReference type="EMBL" id="MFC4998051.1"/>
    </source>
</evidence>
<reference evidence="2" key="1">
    <citation type="journal article" date="2019" name="Int. J. Syst. Evol. Microbiol.">
        <title>The Global Catalogue of Microorganisms (GCM) 10K type strain sequencing project: providing services to taxonomists for standard genome sequencing and annotation.</title>
        <authorList>
            <consortium name="The Broad Institute Genomics Platform"/>
            <consortium name="The Broad Institute Genome Sequencing Center for Infectious Disease"/>
            <person name="Wu L."/>
            <person name="Ma J."/>
        </authorList>
    </citation>
    <scope>NUCLEOTIDE SEQUENCE [LARGE SCALE GENOMIC DNA]</scope>
    <source>
        <strain evidence="2">CGMCC 4.7152</strain>
    </source>
</reference>
<dbReference type="RefSeq" id="WP_380114307.1">
    <property type="nucleotide sequence ID" value="NZ_JBHSIU010000011.1"/>
</dbReference>
<keyword evidence="2" id="KW-1185">Reference proteome</keyword>
<evidence type="ECO:0008006" key="3">
    <source>
        <dbReference type="Google" id="ProtNLM"/>
    </source>
</evidence>
<comment type="caution">
    <text evidence="1">The sequence shown here is derived from an EMBL/GenBank/DDBJ whole genome shotgun (WGS) entry which is preliminary data.</text>
</comment>
<accession>A0ABV9VTV0</accession>
<dbReference type="Proteomes" id="UP001595912">
    <property type="component" value="Unassembled WGS sequence"/>
</dbReference>
<evidence type="ECO:0000313" key="2">
    <source>
        <dbReference type="Proteomes" id="UP001595912"/>
    </source>
</evidence>